<dbReference type="AlphaFoldDB" id="A0A368C2S6"/>
<gene>
    <name evidence="2" type="ORF">DBW92_03795</name>
</gene>
<dbReference type="Pfam" id="PF00005">
    <property type="entry name" value="ABC_tran"/>
    <property type="match status" value="1"/>
</dbReference>
<name>A0A368C2S6_9GAMM</name>
<dbReference type="PANTHER" id="PTHR42798">
    <property type="entry name" value="LIPOPROTEIN-RELEASING SYSTEM ATP-BINDING PROTEIN LOLD"/>
    <property type="match status" value="1"/>
</dbReference>
<comment type="caution">
    <text evidence="2">The sequence shown here is derived from an EMBL/GenBank/DDBJ whole genome shotgun (WGS) entry which is preliminary data.</text>
</comment>
<keyword evidence="2" id="KW-0547">Nucleotide-binding</keyword>
<dbReference type="EMBL" id="QOPI01000021">
    <property type="protein sequence ID" value="RCL43833.1"/>
    <property type="molecule type" value="Genomic_DNA"/>
</dbReference>
<dbReference type="InterPro" id="IPR027417">
    <property type="entry name" value="P-loop_NTPase"/>
</dbReference>
<dbReference type="Gene3D" id="3.40.50.300">
    <property type="entry name" value="P-loop containing nucleotide triphosphate hydrolases"/>
    <property type="match status" value="1"/>
</dbReference>
<dbReference type="InterPro" id="IPR003439">
    <property type="entry name" value="ABC_transporter-like_ATP-bd"/>
</dbReference>
<evidence type="ECO:0000313" key="3">
    <source>
        <dbReference type="Proteomes" id="UP000252915"/>
    </source>
</evidence>
<evidence type="ECO:0000259" key="1">
    <source>
        <dbReference type="Pfam" id="PF00005"/>
    </source>
</evidence>
<evidence type="ECO:0000313" key="2">
    <source>
        <dbReference type="EMBL" id="RCL43833.1"/>
    </source>
</evidence>
<protein>
    <submittedName>
        <fullName evidence="2">ATP-binding cassette domain-containing protein</fullName>
    </submittedName>
</protein>
<dbReference type="GO" id="GO:0016887">
    <property type="term" value="F:ATP hydrolysis activity"/>
    <property type="evidence" value="ECO:0007669"/>
    <property type="project" value="InterPro"/>
</dbReference>
<dbReference type="PANTHER" id="PTHR42798:SF2">
    <property type="entry name" value="ABC TRANSPORTER ATP-BINDING PROTEIN MG467-RELATED"/>
    <property type="match status" value="1"/>
</dbReference>
<proteinExistence type="predicted"/>
<feature type="domain" description="ABC transporter" evidence="1">
    <location>
        <begin position="8"/>
        <end position="60"/>
    </location>
</feature>
<sequence length="113" mass="12865">MPSYKYNDASKKVEDLLDKLGLKSRANFLPWKLSGGEKQRVAIARAVINNPQFLFLDEPTGNLDNKNANLVQDLIIQIADEYKVALILSTHDNSFAQRMDNIYKISNRNIIEV</sequence>
<keyword evidence="2" id="KW-0067">ATP-binding</keyword>
<dbReference type="SUPFAM" id="SSF52540">
    <property type="entry name" value="P-loop containing nucleoside triphosphate hydrolases"/>
    <property type="match status" value="1"/>
</dbReference>
<dbReference type="Proteomes" id="UP000252915">
    <property type="component" value="Unassembled WGS sequence"/>
</dbReference>
<organism evidence="2 3">
    <name type="scientific">SAR86 cluster bacterium</name>
    <dbReference type="NCBI Taxonomy" id="2030880"/>
    <lineage>
        <taxon>Bacteria</taxon>
        <taxon>Pseudomonadati</taxon>
        <taxon>Pseudomonadota</taxon>
        <taxon>Gammaproteobacteria</taxon>
        <taxon>SAR86 cluster</taxon>
    </lineage>
</organism>
<dbReference type="GO" id="GO:0005524">
    <property type="term" value="F:ATP binding"/>
    <property type="evidence" value="ECO:0007669"/>
    <property type="project" value="UniProtKB-KW"/>
</dbReference>
<reference evidence="2 3" key="1">
    <citation type="journal article" date="2018" name="Microbiome">
        <title>Fine metagenomic profile of the Mediterranean stratified and mixed water columns revealed by assembly and recruitment.</title>
        <authorList>
            <person name="Haro-Moreno J.M."/>
            <person name="Lopez-Perez M."/>
            <person name="De La Torre J.R."/>
            <person name="Picazo A."/>
            <person name="Camacho A."/>
            <person name="Rodriguez-Valera F."/>
        </authorList>
    </citation>
    <scope>NUCLEOTIDE SEQUENCE [LARGE SCALE GENOMIC DNA]</scope>
    <source>
        <strain evidence="2">MED-G78</strain>
    </source>
</reference>
<accession>A0A368C2S6</accession>